<dbReference type="KEGG" id="psuu:Psuf_028300"/>
<feature type="compositionally biased region" description="Basic and acidic residues" evidence="1">
    <location>
        <begin position="10"/>
        <end position="21"/>
    </location>
</feature>
<evidence type="ECO:0000256" key="1">
    <source>
        <dbReference type="SAM" id="MobiDB-lite"/>
    </source>
</evidence>
<evidence type="ECO:0000313" key="2">
    <source>
        <dbReference type="EMBL" id="BCB85517.1"/>
    </source>
</evidence>
<keyword evidence="3" id="KW-1185">Reference proteome</keyword>
<accession>A0A6F8YHH9</accession>
<dbReference type="AlphaFoldDB" id="A0A6F8YHH9"/>
<evidence type="ECO:0000313" key="3">
    <source>
        <dbReference type="Proteomes" id="UP000503011"/>
    </source>
</evidence>
<protein>
    <submittedName>
        <fullName evidence="2">Uncharacterized protein</fullName>
    </submittedName>
</protein>
<reference evidence="2 3" key="1">
    <citation type="submission" date="2020-03" db="EMBL/GenBank/DDBJ databases">
        <title>Whole genome shotgun sequence of Phytohabitans suffuscus NBRC 105367.</title>
        <authorList>
            <person name="Komaki H."/>
            <person name="Tamura T."/>
        </authorList>
    </citation>
    <scope>NUCLEOTIDE SEQUENCE [LARGE SCALE GENOMIC DNA]</scope>
    <source>
        <strain evidence="2 3">NBRC 105367</strain>
    </source>
</reference>
<feature type="region of interest" description="Disordered" evidence="1">
    <location>
        <begin position="1"/>
        <end position="46"/>
    </location>
</feature>
<feature type="compositionally biased region" description="Polar residues" evidence="1">
    <location>
        <begin position="125"/>
        <end position="135"/>
    </location>
</feature>
<name>A0A6F8YHH9_9ACTN</name>
<sequence length="175" mass="18434">MPGLGLAGRWSEDGLSRRRGDQQLGWCGSEQVGHGKAPQQAGDASLRRSRFGSYVAGEPSAQGPDAERGVLAVLACAPLEPFDDLVVRVLLTPDKDRQQGRAWFLHANSLSAKGSSDDGMARTARSASPNHANGRNGSAMTALWRTNGGEPAFVCASYGVGAIATLRGRTFRIGL</sequence>
<reference evidence="2 3" key="2">
    <citation type="submission" date="2020-03" db="EMBL/GenBank/DDBJ databases">
        <authorList>
            <person name="Ichikawa N."/>
            <person name="Kimura A."/>
            <person name="Kitahashi Y."/>
            <person name="Uohara A."/>
        </authorList>
    </citation>
    <scope>NUCLEOTIDE SEQUENCE [LARGE SCALE GENOMIC DNA]</scope>
    <source>
        <strain evidence="2 3">NBRC 105367</strain>
    </source>
</reference>
<proteinExistence type="predicted"/>
<feature type="region of interest" description="Disordered" evidence="1">
    <location>
        <begin position="115"/>
        <end position="135"/>
    </location>
</feature>
<dbReference type="EMBL" id="AP022871">
    <property type="protein sequence ID" value="BCB85517.1"/>
    <property type="molecule type" value="Genomic_DNA"/>
</dbReference>
<dbReference type="Proteomes" id="UP000503011">
    <property type="component" value="Chromosome"/>
</dbReference>
<organism evidence="2 3">
    <name type="scientific">Phytohabitans suffuscus</name>
    <dbReference type="NCBI Taxonomy" id="624315"/>
    <lineage>
        <taxon>Bacteria</taxon>
        <taxon>Bacillati</taxon>
        <taxon>Actinomycetota</taxon>
        <taxon>Actinomycetes</taxon>
        <taxon>Micromonosporales</taxon>
        <taxon>Micromonosporaceae</taxon>
    </lineage>
</organism>
<gene>
    <name evidence="2" type="ORF">Psuf_028300</name>
</gene>